<dbReference type="GO" id="GO:0035925">
    <property type="term" value="F:mRNA 3'-UTR AU-rich region binding"/>
    <property type="evidence" value="ECO:0007669"/>
    <property type="project" value="TreeGrafter"/>
</dbReference>
<dbReference type="SUPFAM" id="SSF51735">
    <property type="entry name" value="NAD(P)-binding Rossmann-fold domains"/>
    <property type="match status" value="1"/>
</dbReference>
<dbReference type="STRING" id="159449.B4N89_31165"/>
<dbReference type="InterPro" id="IPR047618">
    <property type="entry name" value="QOR-like"/>
</dbReference>
<feature type="domain" description="Enoyl reductase (ER)" evidence="4">
    <location>
        <begin position="10"/>
        <end position="325"/>
    </location>
</feature>
<dbReference type="InterPro" id="IPR013154">
    <property type="entry name" value="ADH-like_N"/>
</dbReference>
<dbReference type="InterPro" id="IPR036291">
    <property type="entry name" value="NAD(P)-bd_dom_sf"/>
</dbReference>
<dbReference type="GO" id="GO:0003960">
    <property type="term" value="F:quinone reductase (NADPH) activity"/>
    <property type="evidence" value="ECO:0007669"/>
    <property type="project" value="InterPro"/>
</dbReference>
<dbReference type="SUPFAM" id="SSF50129">
    <property type="entry name" value="GroES-like"/>
    <property type="match status" value="1"/>
</dbReference>
<dbReference type="CDD" id="cd05286">
    <property type="entry name" value="QOR2"/>
    <property type="match status" value="1"/>
</dbReference>
<reference evidence="5 6" key="1">
    <citation type="submission" date="2017-03" db="EMBL/GenBank/DDBJ databases">
        <title>Draft genome sequence of Streptomyces scabrisporus NF3, endophyte isolated from Amphipterygium adstringens.</title>
        <authorList>
            <person name="Vazquez M."/>
            <person name="Ceapa C.D."/>
            <person name="Rodriguez Luna D."/>
            <person name="Sanchez Esquivel S."/>
        </authorList>
    </citation>
    <scope>NUCLEOTIDE SEQUENCE [LARGE SCALE GENOMIC DNA]</scope>
    <source>
        <strain evidence="5 6">NF3</strain>
    </source>
</reference>
<evidence type="ECO:0000313" key="6">
    <source>
        <dbReference type="Proteomes" id="UP000190037"/>
    </source>
</evidence>
<keyword evidence="2" id="KW-0560">Oxidoreductase</keyword>
<dbReference type="PANTHER" id="PTHR48106">
    <property type="entry name" value="QUINONE OXIDOREDUCTASE PIG3-RELATED"/>
    <property type="match status" value="1"/>
</dbReference>
<dbReference type="Proteomes" id="UP000190037">
    <property type="component" value="Unassembled WGS sequence"/>
</dbReference>
<keyword evidence="1" id="KW-0521">NADP</keyword>
<evidence type="ECO:0000256" key="1">
    <source>
        <dbReference type="ARBA" id="ARBA00022857"/>
    </source>
</evidence>
<dbReference type="InterPro" id="IPR013149">
    <property type="entry name" value="ADH-like_C"/>
</dbReference>
<evidence type="ECO:0000256" key="2">
    <source>
        <dbReference type="ARBA" id="ARBA00023002"/>
    </source>
</evidence>
<dbReference type="RefSeq" id="WP_078979840.1">
    <property type="nucleotide sequence ID" value="NZ_MWQN01000002.1"/>
</dbReference>
<proteinExistence type="predicted"/>
<comment type="caution">
    <text evidence="5">The sequence shown here is derived from an EMBL/GenBank/DDBJ whole genome shotgun (WGS) entry which is preliminary data.</text>
</comment>
<dbReference type="Pfam" id="PF00107">
    <property type="entry name" value="ADH_zinc_N"/>
    <property type="match status" value="1"/>
</dbReference>
<dbReference type="EMBL" id="MWQN01000002">
    <property type="protein sequence ID" value="OPC78637.1"/>
    <property type="molecule type" value="Genomic_DNA"/>
</dbReference>
<accession>A0A1T3NP05</accession>
<organism evidence="5 6">
    <name type="scientific">Embleya scabrispora</name>
    <dbReference type="NCBI Taxonomy" id="159449"/>
    <lineage>
        <taxon>Bacteria</taxon>
        <taxon>Bacillati</taxon>
        <taxon>Actinomycetota</taxon>
        <taxon>Actinomycetes</taxon>
        <taxon>Kitasatosporales</taxon>
        <taxon>Streptomycetaceae</taxon>
        <taxon>Embleya</taxon>
    </lineage>
</organism>
<keyword evidence="6" id="KW-1185">Reference proteome</keyword>
<dbReference type="Pfam" id="PF08240">
    <property type="entry name" value="ADH_N"/>
    <property type="match status" value="1"/>
</dbReference>
<dbReference type="InterPro" id="IPR020843">
    <property type="entry name" value="ER"/>
</dbReference>
<dbReference type="SMART" id="SM00829">
    <property type="entry name" value="PKS_ER"/>
    <property type="match status" value="1"/>
</dbReference>
<name>A0A1T3NP05_9ACTN</name>
<dbReference type="Gene3D" id="3.40.50.720">
    <property type="entry name" value="NAD(P)-binding Rossmann-like Domain"/>
    <property type="match status" value="1"/>
</dbReference>
<evidence type="ECO:0000259" key="4">
    <source>
        <dbReference type="SMART" id="SM00829"/>
    </source>
</evidence>
<dbReference type="Gene3D" id="3.90.180.10">
    <property type="entry name" value="Medium-chain alcohol dehydrogenases, catalytic domain"/>
    <property type="match status" value="1"/>
</dbReference>
<dbReference type="AlphaFoldDB" id="A0A1T3NP05"/>
<protein>
    <submittedName>
        <fullName evidence="5">NADPH:quinone reductase</fullName>
    </submittedName>
</protein>
<feature type="region of interest" description="Disordered" evidence="3">
    <location>
        <begin position="1"/>
        <end position="23"/>
    </location>
</feature>
<dbReference type="InterPro" id="IPR011032">
    <property type="entry name" value="GroES-like_sf"/>
</dbReference>
<dbReference type="GO" id="GO:0070402">
    <property type="term" value="F:NADPH binding"/>
    <property type="evidence" value="ECO:0007669"/>
    <property type="project" value="TreeGrafter"/>
</dbReference>
<gene>
    <name evidence="5" type="ORF">B4N89_31165</name>
</gene>
<dbReference type="OrthoDB" id="9805883at2"/>
<dbReference type="GO" id="GO:0005829">
    <property type="term" value="C:cytosol"/>
    <property type="evidence" value="ECO:0007669"/>
    <property type="project" value="TreeGrafter"/>
</dbReference>
<evidence type="ECO:0000256" key="3">
    <source>
        <dbReference type="SAM" id="MobiDB-lite"/>
    </source>
</evidence>
<dbReference type="PANTHER" id="PTHR48106:SF13">
    <property type="entry name" value="QUINONE OXIDOREDUCTASE-RELATED"/>
    <property type="match status" value="1"/>
</dbReference>
<sequence>MQAVIATRHGGPEVLSTVDTHPTPRPTRGRVLVAVAASGINYIDVSQRRGVFAVPTPFVPGVEGAGTVLEIGPDVAGVAVGDRVAWAMDGSVTTAYGAYAQRAVVRADRLVPIPPRLDAETAASVLMHGMTAHYLTHDAYRIRPGDTVLVHAAAGGLGGLLTQYAVACGARVIATVSGPDKHARARAAGAALVLDYAGFADRIREATAGQGVDAVYDGVGAATFDAGLASLRPRGTMVLLGGISGPVRDFDTGRLLAGGSLHLTRPGIADYVRDRDELLLRARDVLARTGNGTLRPHLGGRYPLSEARRAHEDLESRRTTGKLLLIPEVD</sequence>
<evidence type="ECO:0000313" key="5">
    <source>
        <dbReference type="EMBL" id="OPC78637.1"/>
    </source>
</evidence>